<sequence>ATASTAGSRPGRPGHRPLDGRGPRGPLLARAAARALGRPRARARARRRAPAGDRARGARRLL</sequence>
<evidence type="ECO:0000313" key="2">
    <source>
        <dbReference type="EMBL" id="CAA9498854.1"/>
    </source>
</evidence>
<dbReference type="AlphaFoldDB" id="A0A6J4SP93"/>
<dbReference type="EMBL" id="CADCVO010000341">
    <property type="protein sequence ID" value="CAA9498854.1"/>
    <property type="molecule type" value="Genomic_DNA"/>
</dbReference>
<feature type="non-terminal residue" evidence="2">
    <location>
        <position position="62"/>
    </location>
</feature>
<name>A0A6J4SP93_9ACTN</name>
<feature type="compositionally biased region" description="Basic residues" evidence="1">
    <location>
        <begin position="37"/>
        <end position="49"/>
    </location>
</feature>
<gene>
    <name evidence="2" type="ORF">AVDCRST_MAG13-2123</name>
</gene>
<feature type="region of interest" description="Disordered" evidence="1">
    <location>
        <begin position="1"/>
        <end position="62"/>
    </location>
</feature>
<organism evidence="2">
    <name type="scientific">uncultured Solirubrobacteraceae bacterium</name>
    <dbReference type="NCBI Taxonomy" id="1162706"/>
    <lineage>
        <taxon>Bacteria</taxon>
        <taxon>Bacillati</taxon>
        <taxon>Actinomycetota</taxon>
        <taxon>Thermoleophilia</taxon>
        <taxon>Solirubrobacterales</taxon>
        <taxon>Solirubrobacteraceae</taxon>
        <taxon>environmental samples</taxon>
    </lineage>
</organism>
<evidence type="ECO:0000256" key="1">
    <source>
        <dbReference type="SAM" id="MobiDB-lite"/>
    </source>
</evidence>
<proteinExistence type="predicted"/>
<protein>
    <submittedName>
        <fullName evidence="2">Uncharacterized protein</fullName>
    </submittedName>
</protein>
<reference evidence="2" key="1">
    <citation type="submission" date="2020-02" db="EMBL/GenBank/DDBJ databases">
        <authorList>
            <person name="Meier V. D."/>
        </authorList>
    </citation>
    <scope>NUCLEOTIDE SEQUENCE</scope>
    <source>
        <strain evidence="2">AVDCRST_MAG13</strain>
    </source>
</reference>
<feature type="non-terminal residue" evidence="2">
    <location>
        <position position="1"/>
    </location>
</feature>
<accession>A0A6J4SP93</accession>
<feature type="compositionally biased region" description="Low complexity" evidence="1">
    <location>
        <begin position="24"/>
        <end position="36"/>
    </location>
</feature>